<dbReference type="AlphaFoldDB" id="A0AAU9EP71"/>
<name>A0AAU9EP71_9BACT</name>
<evidence type="ECO:0000313" key="3">
    <source>
        <dbReference type="EMBL" id="BEQ15671.1"/>
    </source>
</evidence>
<gene>
    <name evidence="3" type="ORF">FAK_27370</name>
</gene>
<dbReference type="Pfam" id="PF00149">
    <property type="entry name" value="Metallophos"/>
    <property type="match status" value="1"/>
</dbReference>
<feature type="domain" description="Calcineurin-like phosphoesterase" evidence="2">
    <location>
        <begin position="4"/>
        <end position="201"/>
    </location>
</feature>
<dbReference type="Proteomes" id="UP001366166">
    <property type="component" value="Chromosome"/>
</dbReference>
<organism evidence="3 4">
    <name type="scientific">Desulfoferula mesophila</name>
    <dbReference type="NCBI Taxonomy" id="3058419"/>
    <lineage>
        <taxon>Bacteria</taxon>
        <taxon>Pseudomonadati</taxon>
        <taxon>Thermodesulfobacteriota</taxon>
        <taxon>Desulfarculia</taxon>
        <taxon>Desulfarculales</taxon>
        <taxon>Desulfarculaceae</taxon>
        <taxon>Desulfoferula</taxon>
    </lineage>
</organism>
<keyword evidence="1" id="KW-0378">Hydrolase</keyword>
<dbReference type="PANTHER" id="PTHR30337">
    <property type="entry name" value="COMPONENT OF ATP-DEPENDENT DSDNA EXONUCLEASE"/>
    <property type="match status" value="1"/>
</dbReference>
<proteinExistence type="predicted"/>
<dbReference type="EMBL" id="AP028679">
    <property type="protein sequence ID" value="BEQ15671.1"/>
    <property type="molecule type" value="Genomic_DNA"/>
</dbReference>
<accession>A0AAU9EP71</accession>
<dbReference type="CDD" id="cd00840">
    <property type="entry name" value="MPP_Mre11_N"/>
    <property type="match status" value="1"/>
</dbReference>
<dbReference type="RefSeq" id="WP_338600398.1">
    <property type="nucleotide sequence ID" value="NZ_AP028679.1"/>
</dbReference>
<dbReference type="SUPFAM" id="SSF56300">
    <property type="entry name" value="Metallo-dependent phosphatases"/>
    <property type="match status" value="1"/>
</dbReference>
<keyword evidence="3" id="KW-0269">Exonuclease</keyword>
<evidence type="ECO:0000256" key="1">
    <source>
        <dbReference type="ARBA" id="ARBA00022801"/>
    </source>
</evidence>
<keyword evidence="4" id="KW-1185">Reference proteome</keyword>
<keyword evidence="3" id="KW-0540">Nuclease</keyword>
<dbReference type="GO" id="GO:0004527">
    <property type="term" value="F:exonuclease activity"/>
    <property type="evidence" value="ECO:0007669"/>
    <property type="project" value="UniProtKB-KW"/>
</dbReference>
<evidence type="ECO:0000313" key="4">
    <source>
        <dbReference type="Proteomes" id="UP001366166"/>
    </source>
</evidence>
<dbReference type="InterPro" id="IPR041796">
    <property type="entry name" value="Mre11_N"/>
</dbReference>
<dbReference type="InterPro" id="IPR050535">
    <property type="entry name" value="DNA_Repair-Maintenance_Comp"/>
</dbReference>
<dbReference type="Gene3D" id="3.60.21.10">
    <property type="match status" value="1"/>
</dbReference>
<dbReference type="PANTHER" id="PTHR30337:SF7">
    <property type="entry name" value="PHOSPHOESTERASE"/>
    <property type="match status" value="1"/>
</dbReference>
<dbReference type="InterPro" id="IPR029052">
    <property type="entry name" value="Metallo-depent_PP-like"/>
</dbReference>
<sequence length="417" mass="45020">MADLRILLAADLHLGGPVAAPDPEMEASAGNAREQSLERMVELSRQHSVALVLLPGDVFHTPEPPLGAILALQKALAAWRDMGAQVFISPGNHDPWLPGGLWESWPETEGLTIFSSESQGVELAEMGLWVAGVAHSSEQETEDLSWLLPPPPPGRTGLAVLHANLSGTPKPGKHEPYAPAVLQNLLSATFDLWALGHIHIPQEMGQHPKVIYAGTPQGAHLGETGPRGAWLLTLSEGALSAELVNLAPLVFHDLVLDDLMPLGDPAALVARLKEKLASDASPWPQEHCLRLKLTGPSPLWRLLEREDPEVLAASLKRELGLAGLVLDLSCLCPPVNAQALATRPDVLGRALALLARVDDDDAILLDLEQEFIGLLHPDTRRLSDDERLDWMKGLLDETRSLTLRDLWQGGSEDGDAN</sequence>
<protein>
    <submittedName>
        <fullName evidence="3">DNA repair exonuclease</fullName>
    </submittedName>
</protein>
<evidence type="ECO:0000259" key="2">
    <source>
        <dbReference type="Pfam" id="PF00149"/>
    </source>
</evidence>
<dbReference type="InterPro" id="IPR004843">
    <property type="entry name" value="Calcineurin-like_PHP"/>
</dbReference>
<reference evidence="4" key="1">
    <citation type="journal article" date="2023" name="Arch. Microbiol.">
        <title>Desulfoferula mesophilus gen. nov. sp. nov., a mesophilic sulfate-reducing bacterium isolated from a brackish lake sediment.</title>
        <authorList>
            <person name="Watanabe T."/>
            <person name="Yabe T."/>
            <person name="Tsuji J.M."/>
            <person name="Fukui M."/>
        </authorList>
    </citation>
    <scope>NUCLEOTIDE SEQUENCE [LARGE SCALE GENOMIC DNA]</scope>
    <source>
        <strain evidence="4">12FAK</strain>
    </source>
</reference>
<dbReference type="KEGG" id="dmp:FAK_27370"/>